<feature type="domain" description="AMP-dependent synthetase/ligase" evidence="4">
    <location>
        <begin position="83"/>
        <end position="429"/>
    </location>
</feature>
<evidence type="ECO:0000259" key="4">
    <source>
        <dbReference type="Pfam" id="PF00501"/>
    </source>
</evidence>
<keyword evidence="2" id="KW-0597">Phosphoprotein</keyword>
<evidence type="ECO:0000313" key="5">
    <source>
        <dbReference type="EMBL" id="PMD17304.1"/>
    </source>
</evidence>
<protein>
    <submittedName>
        <fullName evidence="5">Acetyl-CoA synthetase-like protein</fullName>
    </submittedName>
</protein>
<dbReference type="AlphaFoldDB" id="A0A2J6PTF2"/>
<dbReference type="SUPFAM" id="SSF52777">
    <property type="entry name" value="CoA-dependent acyltransferases"/>
    <property type="match status" value="2"/>
</dbReference>
<evidence type="ECO:0000313" key="6">
    <source>
        <dbReference type="Proteomes" id="UP000235672"/>
    </source>
</evidence>
<dbReference type="InterPro" id="IPR045851">
    <property type="entry name" value="AMP-bd_C_sf"/>
</dbReference>
<name>A0A2J6PTF2_9HELO</name>
<dbReference type="InterPro" id="IPR042099">
    <property type="entry name" value="ANL_N_sf"/>
</dbReference>
<reference evidence="5 6" key="1">
    <citation type="submission" date="2016-05" db="EMBL/GenBank/DDBJ databases">
        <title>A degradative enzymes factory behind the ericoid mycorrhizal symbiosis.</title>
        <authorList>
            <consortium name="DOE Joint Genome Institute"/>
            <person name="Martino E."/>
            <person name="Morin E."/>
            <person name="Grelet G."/>
            <person name="Kuo A."/>
            <person name="Kohler A."/>
            <person name="Daghino S."/>
            <person name="Barry K."/>
            <person name="Choi C."/>
            <person name="Cichocki N."/>
            <person name="Clum A."/>
            <person name="Copeland A."/>
            <person name="Hainaut M."/>
            <person name="Haridas S."/>
            <person name="Labutti K."/>
            <person name="Lindquist E."/>
            <person name="Lipzen A."/>
            <person name="Khouja H.-R."/>
            <person name="Murat C."/>
            <person name="Ohm R."/>
            <person name="Olson A."/>
            <person name="Spatafora J."/>
            <person name="Veneault-Fourrey C."/>
            <person name="Henrissat B."/>
            <person name="Grigoriev I."/>
            <person name="Martin F."/>
            <person name="Perotto S."/>
        </authorList>
    </citation>
    <scope>NUCLEOTIDE SEQUENCE [LARGE SCALE GENOMIC DNA]</scope>
    <source>
        <strain evidence="5 6">UAMH 7357</strain>
    </source>
</reference>
<proteinExistence type="predicted"/>
<dbReference type="Gene3D" id="3.30.559.10">
    <property type="entry name" value="Chloramphenicol acetyltransferase-like domain"/>
    <property type="match status" value="1"/>
</dbReference>
<evidence type="ECO:0000256" key="2">
    <source>
        <dbReference type="ARBA" id="ARBA00022553"/>
    </source>
</evidence>
<evidence type="ECO:0000256" key="3">
    <source>
        <dbReference type="SAM" id="MobiDB-lite"/>
    </source>
</evidence>
<dbReference type="STRING" id="1745343.A0A2J6PTF2"/>
<dbReference type="Pfam" id="PF00501">
    <property type="entry name" value="AMP-binding"/>
    <property type="match status" value="1"/>
</dbReference>
<sequence length="1215" mass="135293">MSKNTNEEIISSDSDQLAECHGHLLPDLNHSMWDMFHSTALKYLGRDAVVSLWQPNTHLNNLLGKKKASDIETEELTEAENVFRWNYEELLGAVELLAGWLQSQGCAEDKSLVAFVWNSAEWVLFFWVAARMRMTFIPLDPRSMEQDSDEYIKRLRPSIIVVQDEAAAAIMERVSSHFKDAKVRISCTTSPSESWTSLSNLSSPLPKAHPFDNGTSTGQEVALIVFTSGTTSTPKGCCHTAANLWSESYDFDPDTYTEKWLIHTPVSHIFAVNNSLRSFRYGGTIVFASKSFDIYASLKALELHQCTRMSAVPALVQGLLSLPAFPGKERLALHYVSLGGTLIKDEDVRMCKRLGSDDVIQAYGMSEGAPITSWLRDDRLLASGHYPGVGKVLPGCRIRICAPASRDVLKRNVAGELHIGGTAVITGYLDGADPEAFYTDEYGSWLRTGDQAAIDENGVLSILGRYKDLIIRGGENISPAKIEQCLGQIPGLFAQVVGLPDFIAGEVPVAVVQSLMSSTKVDVMNLVEHLGPSYTLAAVITLEELGIKQYPLTSVGKVRKNILKELASKHFNVESEQDKKLSPLTKAAEPLTPPSSKGSEMFDSVTLEPLTLDEDSLEIQETCEKLLEIWATLVVVPPSKDVHIFDFADSITLLRYCDKVWRSLGKKLYLQDFLVHKTVEQQAKLLQSRDATSKDAVGAGSTITLSANELTRTKNGPPGVSDMAHVNGDPLRFVETRVATSKVLENFSLSWEKDVEDVIPIKDSFFVVADGPRPQSFRHRMAFKIEGKSPATVRRALEKGLSSRPLFRTMLVKLPDTTPVHAVIRPGKALYDILITEKNGDLDDAAIQQMMLDDSGKSFSRIQMLQAVIVDSGASTTLILTYNHSIFDAMSMIPWVRDLDMLMADPDTALLPLTPFKLFADITYSHQESMPATLDVQFMVKRLSGISKQTKAFWPPQRAPGWMIATDQDSEHRTARMGARKAEPIRYPRVVKKVDVPHMSALKLKNIPPVIVVKTAIALFNIQQTGQEYAIFNSLDAGRSWPFMPEWIPLPPAMGIDGPTIEWTMNMLQILPDETVEHLLNRIRDDQEELSLHTHAPLFRILDGLESEGPFAMDALLRQTFNWDVSLHYLDGYKYGDDDLTTLKVLERVDWPDGGFFWEAGMLSAEELCVLATWDDAQLNLEEVEGHVESLTKIIQWITQPESWVKPIGDTLKDK</sequence>
<feature type="region of interest" description="Disordered" evidence="3">
    <location>
        <begin position="577"/>
        <end position="600"/>
    </location>
</feature>
<accession>A0A2J6PTF2</accession>
<dbReference type="CDD" id="cd04433">
    <property type="entry name" value="AFD_class_I"/>
    <property type="match status" value="1"/>
</dbReference>
<dbReference type="GO" id="GO:0006631">
    <property type="term" value="P:fatty acid metabolic process"/>
    <property type="evidence" value="ECO:0007669"/>
    <property type="project" value="TreeGrafter"/>
</dbReference>
<dbReference type="SUPFAM" id="SSF56801">
    <property type="entry name" value="Acetyl-CoA synthetase-like"/>
    <property type="match status" value="1"/>
</dbReference>
<dbReference type="Gene3D" id="3.40.50.12780">
    <property type="entry name" value="N-terminal domain of ligase-like"/>
    <property type="match status" value="1"/>
</dbReference>
<dbReference type="GO" id="GO:0031956">
    <property type="term" value="F:medium-chain fatty acid-CoA ligase activity"/>
    <property type="evidence" value="ECO:0007669"/>
    <property type="project" value="TreeGrafter"/>
</dbReference>
<dbReference type="Gene3D" id="3.30.300.30">
    <property type="match status" value="1"/>
</dbReference>
<dbReference type="PROSITE" id="PS00455">
    <property type="entry name" value="AMP_BINDING"/>
    <property type="match status" value="1"/>
</dbReference>
<keyword evidence="1" id="KW-0596">Phosphopantetheine</keyword>
<evidence type="ECO:0000256" key="1">
    <source>
        <dbReference type="ARBA" id="ARBA00022450"/>
    </source>
</evidence>
<organism evidence="5 6">
    <name type="scientific">Hyaloscypha hepaticicola</name>
    <dbReference type="NCBI Taxonomy" id="2082293"/>
    <lineage>
        <taxon>Eukaryota</taxon>
        <taxon>Fungi</taxon>
        <taxon>Dikarya</taxon>
        <taxon>Ascomycota</taxon>
        <taxon>Pezizomycotina</taxon>
        <taxon>Leotiomycetes</taxon>
        <taxon>Helotiales</taxon>
        <taxon>Hyaloscyphaceae</taxon>
        <taxon>Hyaloscypha</taxon>
    </lineage>
</organism>
<dbReference type="InterPro" id="IPR023213">
    <property type="entry name" value="CAT-like_dom_sf"/>
</dbReference>
<keyword evidence="6" id="KW-1185">Reference proteome</keyword>
<dbReference type="EMBL" id="KZ613500">
    <property type="protein sequence ID" value="PMD17304.1"/>
    <property type="molecule type" value="Genomic_DNA"/>
</dbReference>
<dbReference type="PANTHER" id="PTHR43201">
    <property type="entry name" value="ACYL-COA SYNTHETASE"/>
    <property type="match status" value="1"/>
</dbReference>
<dbReference type="InterPro" id="IPR020845">
    <property type="entry name" value="AMP-binding_CS"/>
</dbReference>
<dbReference type="Gene3D" id="3.30.559.30">
    <property type="entry name" value="Nonribosomal peptide synthetase, condensation domain"/>
    <property type="match status" value="1"/>
</dbReference>
<dbReference type="OrthoDB" id="10253869at2759"/>
<dbReference type="InterPro" id="IPR000873">
    <property type="entry name" value="AMP-dep_synth/lig_dom"/>
</dbReference>
<dbReference type="PANTHER" id="PTHR43201:SF32">
    <property type="entry name" value="2-SUCCINYLBENZOATE--COA LIGASE, CHLOROPLASTIC_PEROXISOMAL"/>
    <property type="match status" value="1"/>
</dbReference>
<dbReference type="Proteomes" id="UP000235672">
    <property type="component" value="Unassembled WGS sequence"/>
</dbReference>
<gene>
    <name evidence="5" type="ORF">NA56DRAFT_606161</name>
</gene>